<keyword evidence="3" id="KW-0731">Sigma factor</keyword>
<keyword evidence="8" id="KW-1185">Reference proteome</keyword>
<dbReference type="Proteomes" id="UP000293347">
    <property type="component" value="Unassembled WGS sequence"/>
</dbReference>
<evidence type="ECO:0000256" key="3">
    <source>
        <dbReference type="ARBA" id="ARBA00023082"/>
    </source>
</evidence>
<dbReference type="PANTHER" id="PTHR43133:SF46">
    <property type="entry name" value="RNA POLYMERASE SIGMA-70 FACTOR ECF SUBFAMILY"/>
    <property type="match status" value="1"/>
</dbReference>
<proteinExistence type="inferred from homology"/>
<dbReference type="InterPro" id="IPR013249">
    <property type="entry name" value="RNA_pol_sigma70_r4_t2"/>
</dbReference>
<protein>
    <submittedName>
        <fullName evidence="7">Sigma-70 family RNA polymerase sigma factor</fullName>
    </submittedName>
</protein>
<name>A0A4R0NV47_9SPHI</name>
<dbReference type="RefSeq" id="WP_131593006.1">
    <property type="nucleotide sequence ID" value="NZ_SJSL01000001.1"/>
</dbReference>
<evidence type="ECO:0000259" key="6">
    <source>
        <dbReference type="Pfam" id="PF08281"/>
    </source>
</evidence>
<dbReference type="GO" id="GO:0016987">
    <property type="term" value="F:sigma factor activity"/>
    <property type="evidence" value="ECO:0007669"/>
    <property type="project" value="UniProtKB-KW"/>
</dbReference>
<evidence type="ECO:0000259" key="5">
    <source>
        <dbReference type="Pfam" id="PF04542"/>
    </source>
</evidence>
<evidence type="ECO:0000256" key="1">
    <source>
        <dbReference type="ARBA" id="ARBA00010641"/>
    </source>
</evidence>
<dbReference type="NCBIfam" id="TIGR02937">
    <property type="entry name" value="sigma70-ECF"/>
    <property type="match status" value="1"/>
</dbReference>
<accession>A0A4R0NV47</accession>
<evidence type="ECO:0000313" key="7">
    <source>
        <dbReference type="EMBL" id="TCD02914.1"/>
    </source>
</evidence>
<dbReference type="InterPro" id="IPR013325">
    <property type="entry name" value="RNA_pol_sigma_r2"/>
</dbReference>
<dbReference type="PANTHER" id="PTHR43133">
    <property type="entry name" value="RNA POLYMERASE ECF-TYPE SIGMA FACTO"/>
    <property type="match status" value="1"/>
</dbReference>
<dbReference type="AlphaFoldDB" id="A0A4R0NV47"/>
<dbReference type="InterPro" id="IPR007627">
    <property type="entry name" value="RNA_pol_sigma70_r2"/>
</dbReference>
<comment type="similarity">
    <text evidence="1">Belongs to the sigma-70 factor family. ECF subfamily.</text>
</comment>
<dbReference type="Pfam" id="PF04542">
    <property type="entry name" value="Sigma70_r2"/>
    <property type="match status" value="1"/>
</dbReference>
<sequence>MNAYNGYDDHHLLELLKAGDETAFNEIYSRYAPKILYQISQMLREQDVAKDLTQELFITIWNKASNIRTGANLAGYLYVAAQNSVLLYMRRGKFKSDYLTSLATYHDQIAEEFEQEPDVEKMYALVQREIQNLPPKMKLIFELSRRPDLSYKDIAMQLGIAENTVKKQVSNALHIIRNNLGEQGSSGLVLIALLRP</sequence>
<dbReference type="Pfam" id="PF08281">
    <property type="entry name" value="Sigma70_r4_2"/>
    <property type="match status" value="1"/>
</dbReference>
<dbReference type="EMBL" id="SJSL01000001">
    <property type="protein sequence ID" value="TCD02914.1"/>
    <property type="molecule type" value="Genomic_DNA"/>
</dbReference>
<comment type="caution">
    <text evidence="7">The sequence shown here is derived from an EMBL/GenBank/DDBJ whole genome shotgun (WGS) entry which is preliminary data.</text>
</comment>
<dbReference type="InterPro" id="IPR036388">
    <property type="entry name" value="WH-like_DNA-bd_sf"/>
</dbReference>
<dbReference type="GO" id="GO:0003677">
    <property type="term" value="F:DNA binding"/>
    <property type="evidence" value="ECO:0007669"/>
    <property type="project" value="InterPro"/>
</dbReference>
<keyword evidence="2" id="KW-0805">Transcription regulation</keyword>
<dbReference type="InterPro" id="IPR013324">
    <property type="entry name" value="RNA_pol_sigma_r3/r4-like"/>
</dbReference>
<feature type="domain" description="RNA polymerase sigma-70 region 2" evidence="5">
    <location>
        <begin position="27"/>
        <end position="92"/>
    </location>
</feature>
<gene>
    <name evidence="7" type="ORF">EZ437_02720</name>
</gene>
<dbReference type="InterPro" id="IPR014284">
    <property type="entry name" value="RNA_pol_sigma-70_dom"/>
</dbReference>
<reference evidence="7 8" key="1">
    <citation type="submission" date="2019-02" db="EMBL/GenBank/DDBJ databases">
        <title>Pedobacter sp. RP-1-14 sp. nov., isolated from Arctic soil.</title>
        <authorList>
            <person name="Dahal R.H."/>
        </authorList>
    </citation>
    <scope>NUCLEOTIDE SEQUENCE [LARGE SCALE GENOMIC DNA]</scope>
    <source>
        <strain evidence="7 8">RP-1-14</strain>
    </source>
</reference>
<dbReference type="InterPro" id="IPR039425">
    <property type="entry name" value="RNA_pol_sigma-70-like"/>
</dbReference>
<evidence type="ECO:0000256" key="2">
    <source>
        <dbReference type="ARBA" id="ARBA00023015"/>
    </source>
</evidence>
<dbReference type="GO" id="GO:0006352">
    <property type="term" value="P:DNA-templated transcription initiation"/>
    <property type="evidence" value="ECO:0007669"/>
    <property type="project" value="InterPro"/>
</dbReference>
<keyword evidence="4" id="KW-0804">Transcription</keyword>
<dbReference type="SUPFAM" id="SSF88946">
    <property type="entry name" value="Sigma2 domain of RNA polymerase sigma factors"/>
    <property type="match status" value="1"/>
</dbReference>
<dbReference type="Gene3D" id="1.10.10.10">
    <property type="entry name" value="Winged helix-like DNA-binding domain superfamily/Winged helix DNA-binding domain"/>
    <property type="match status" value="1"/>
</dbReference>
<evidence type="ECO:0000313" key="8">
    <source>
        <dbReference type="Proteomes" id="UP000293347"/>
    </source>
</evidence>
<feature type="domain" description="RNA polymerase sigma factor 70 region 4 type 2" evidence="6">
    <location>
        <begin position="125"/>
        <end position="173"/>
    </location>
</feature>
<evidence type="ECO:0000256" key="4">
    <source>
        <dbReference type="ARBA" id="ARBA00023163"/>
    </source>
</evidence>
<organism evidence="7 8">
    <name type="scientific">Pedobacter psychroterrae</name>
    <dbReference type="NCBI Taxonomy" id="2530453"/>
    <lineage>
        <taxon>Bacteria</taxon>
        <taxon>Pseudomonadati</taxon>
        <taxon>Bacteroidota</taxon>
        <taxon>Sphingobacteriia</taxon>
        <taxon>Sphingobacteriales</taxon>
        <taxon>Sphingobacteriaceae</taxon>
        <taxon>Pedobacter</taxon>
    </lineage>
</organism>
<dbReference type="OrthoDB" id="659569at2"/>
<dbReference type="SUPFAM" id="SSF88659">
    <property type="entry name" value="Sigma3 and sigma4 domains of RNA polymerase sigma factors"/>
    <property type="match status" value="1"/>
</dbReference>
<dbReference type="Gene3D" id="1.10.1740.10">
    <property type="match status" value="1"/>
</dbReference>